<dbReference type="Proteomes" id="UP000199062">
    <property type="component" value="Unassembled WGS sequence"/>
</dbReference>
<evidence type="ECO:0000259" key="2">
    <source>
        <dbReference type="Pfam" id="PF26226"/>
    </source>
</evidence>
<evidence type="ECO:0000256" key="1">
    <source>
        <dbReference type="SAM" id="MobiDB-lite"/>
    </source>
</evidence>
<feature type="compositionally biased region" description="Acidic residues" evidence="1">
    <location>
        <begin position="1"/>
        <end position="20"/>
    </location>
</feature>
<proteinExistence type="predicted"/>
<dbReference type="RefSeq" id="WP_089819019.1">
    <property type="nucleotide sequence ID" value="NZ_FOZK01000005.1"/>
</dbReference>
<dbReference type="EMBL" id="FOZK01000005">
    <property type="protein sequence ID" value="SFS11989.1"/>
    <property type="molecule type" value="Genomic_DNA"/>
</dbReference>
<keyword evidence="4" id="KW-1185">Reference proteome</keyword>
<evidence type="ECO:0000313" key="3">
    <source>
        <dbReference type="EMBL" id="SFS11989.1"/>
    </source>
</evidence>
<organism evidence="3 4">
    <name type="scientific">Halomicrobium zhouii</name>
    <dbReference type="NCBI Taxonomy" id="767519"/>
    <lineage>
        <taxon>Archaea</taxon>
        <taxon>Methanobacteriati</taxon>
        <taxon>Methanobacteriota</taxon>
        <taxon>Stenosarchaea group</taxon>
        <taxon>Halobacteria</taxon>
        <taxon>Halobacteriales</taxon>
        <taxon>Haloarculaceae</taxon>
        <taxon>Halomicrobium</taxon>
    </lineage>
</organism>
<gene>
    <name evidence="3" type="ORF">SAMN05216559_3989</name>
</gene>
<reference evidence="3 4" key="1">
    <citation type="submission" date="2016-10" db="EMBL/GenBank/DDBJ databases">
        <authorList>
            <person name="de Groot N.N."/>
        </authorList>
    </citation>
    <scope>NUCLEOTIDE SEQUENCE [LARGE SCALE GENOMIC DNA]</scope>
    <source>
        <strain evidence="3 4">CGMCC 1.10457</strain>
    </source>
</reference>
<feature type="domain" description="DUF8052" evidence="2">
    <location>
        <begin position="38"/>
        <end position="201"/>
    </location>
</feature>
<name>A0A1I6M8I1_9EURY</name>
<dbReference type="AlphaFoldDB" id="A0A1I6M8I1"/>
<dbReference type="Pfam" id="PF26226">
    <property type="entry name" value="DUF8052"/>
    <property type="match status" value="1"/>
</dbReference>
<evidence type="ECO:0000313" key="4">
    <source>
        <dbReference type="Proteomes" id="UP000199062"/>
    </source>
</evidence>
<accession>A0A1I6M8I1</accession>
<protein>
    <recommendedName>
        <fullName evidence="2">DUF8052 domain-containing protein</fullName>
    </recommendedName>
</protein>
<feature type="compositionally biased region" description="Acidic residues" evidence="1">
    <location>
        <begin position="29"/>
        <end position="38"/>
    </location>
</feature>
<dbReference type="STRING" id="767519.SAMN05216559_3989"/>
<feature type="region of interest" description="Disordered" evidence="1">
    <location>
        <begin position="1"/>
        <end position="38"/>
    </location>
</feature>
<sequence length="221" mass="24700">MSAAGDSDEPGEPEDAEESADGASARDENEPDVPDWEDEYFDRVSDRLFHNYDLAKDHRVEAGESGAGERFDLYGRLAMTSQKHFVHPNLTYGHHERTEHLYARRTESVTVADLERLVELGHDLADKTVEPSEEHFSTDFTFAVVAPKVPDDVRSFVAGFSDRTLIKYGYHGHYEVNLVVVAPERENIVASESADIARAFALWESDEEGDSSSGLLSRLLP</sequence>
<dbReference type="InterPro" id="IPR058365">
    <property type="entry name" value="DUF8052"/>
</dbReference>